<gene>
    <name evidence="4" type="primary">spoIIIAA</name>
    <name evidence="4" type="ORF">MACH08_23320</name>
</gene>
<dbReference type="Proteomes" id="UP001275436">
    <property type="component" value="Unassembled WGS sequence"/>
</dbReference>
<organism evidence="4 5">
    <name type="scientific">Oceanobacillus kimchii</name>
    <dbReference type="NCBI Taxonomy" id="746691"/>
    <lineage>
        <taxon>Bacteria</taxon>
        <taxon>Bacillati</taxon>
        <taxon>Bacillota</taxon>
        <taxon>Bacilli</taxon>
        <taxon>Bacillales</taxon>
        <taxon>Bacillaceae</taxon>
        <taxon>Oceanobacillus</taxon>
    </lineage>
</organism>
<dbReference type="InterPro" id="IPR014217">
    <property type="entry name" value="Spore_III_AA"/>
</dbReference>
<dbReference type="Gene3D" id="3.40.50.300">
    <property type="entry name" value="P-loop containing nucleotide triphosphate hydrolases"/>
    <property type="match status" value="1"/>
</dbReference>
<evidence type="ECO:0000259" key="3">
    <source>
        <dbReference type="SMART" id="SM00382"/>
    </source>
</evidence>
<dbReference type="InterPro" id="IPR003593">
    <property type="entry name" value="AAA+_ATPase"/>
</dbReference>
<dbReference type="RefSeq" id="WP_317958191.1">
    <property type="nucleotide sequence ID" value="NZ_BSKO01000001.1"/>
</dbReference>
<evidence type="ECO:0000256" key="1">
    <source>
        <dbReference type="ARBA" id="ARBA00022741"/>
    </source>
</evidence>
<keyword evidence="2" id="KW-0067">ATP-binding</keyword>
<protein>
    <submittedName>
        <fullName evidence="4">Stage III sporulation protein AA</fullName>
    </submittedName>
</protein>
<dbReference type="InterPro" id="IPR027417">
    <property type="entry name" value="P-loop_NTPase"/>
</dbReference>
<dbReference type="NCBIfam" id="TIGR02858">
    <property type="entry name" value="spore_III_AA"/>
    <property type="match status" value="1"/>
</dbReference>
<dbReference type="InterPro" id="IPR045735">
    <property type="entry name" value="Spore_III_AA_AAA+_ATPase"/>
</dbReference>
<dbReference type="PANTHER" id="PTHR20953">
    <property type="entry name" value="KINASE-RELATED"/>
    <property type="match status" value="1"/>
</dbReference>
<dbReference type="Pfam" id="PF19568">
    <property type="entry name" value="Spore_III_AA"/>
    <property type="match status" value="1"/>
</dbReference>
<feature type="domain" description="AAA+ ATPase" evidence="3">
    <location>
        <begin position="137"/>
        <end position="285"/>
    </location>
</feature>
<keyword evidence="5" id="KW-1185">Reference proteome</keyword>
<dbReference type="SMART" id="SM00382">
    <property type="entry name" value="AAA"/>
    <property type="match status" value="1"/>
</dbReference>
<dbReference type="EMBL" id="BSKO01000001">
    <property type="protein sequence ID" value="GLO66548.1"/>
    <property type="molecule type" value="Genomic_DNA"/>
</dbReference>
<reference evidence="4 5" key="1">
    <citation type="submission" date="2023-02" db="EMBL/GenBank/DDBJ databases">
        <title>Oceanobacillus kimchii IFOP_LL358 isolated form Alexandrium catenella lab strain.</title>
        <authorList>
            <person name="Gajardo G."/>
            <person name="Ueki S."/>
            <person name="Maruyama F."/>
        </authorList>
    </citation>
    <scope>NUCLEOTIDE SEQUENCE [LARGE SCALE GENOMIC DNA]</scope>
    <source>
        <strain evidence="4 5">IFOP_LL358</strain>
    </source>
</reference>
<evidence type="ECO:0000256" key="2">
    <source>
        <dbReference type="ARBA" id="ARBA00022840"/>
    </source>
</evidence>
<dbReference type="SUPFAM" id="SSF52540">
    <property type="entry name" value="P-loop containing nucleoside triphosphate hydrolases"/>
    <property type="match status" value="1"/>
</dbReference>
<evidence type="ECO:0000313" key="4">
    <source>
        <dbReference type="EMBL" id="GLO66548.1"/>
    </source>
</evidence>
<proteinExistence type="predicted"/>
<comment type="caution">
    <text evidence="4">The sequence shown here is derived from an EMBL/GenBank/DDBJ whole genome shotgun (WGS) entry which is preliminary data.</text>
</comment>
<evidence type="ECO:0000313" key="5">
    <source>
        <dbReference type="Proteomes" id="UP001275436"/>
    </source>
</evidence>
<dbReference type="PANTHER" id="PTHR20953:SF3">
    <property type="entry name" value="P-LOOP CONTAINING NUCLEOSIDE TRIPHOSPHATE HYDROLASES SUPERFAMILY PROTEIN"/>
    <property type="match status" value="1"/>
</dbReference>
<accession>A0ABQ5TI43</accession>
<sequence>MDKILRLFPIHLQRHIKEKIIHNEEELQEIRIRIGRPIELIFDKDTKWLKDTIPQKSDGNYLLNQISEYSLYRMEDELRSGYITIEGGHRIGIAGRVNTSGKGVKALQHISCFNIRIAKEKRNAAIEVFRYINQNNYYFNTMVIGPPQSGKTTMIRDLTRMIATIDQPMNRSKKVGIVDERSEIAASLQGIPQHDVGTRTDVMDACPKAEGMMMLVRSMSPDIIVVDEIGTDHDVDALLEAIHTGVTIICTAHANQWDDLNSRPSMQKLIEQQVFERYILLGKGTNIGKIQKVYNSAGDEIKLSKRSPIHEVDWSTAFNRDSNHHRI</sequence>
<keyword evidence="1" id="KW-0547">Nucleotide-binding</keyword>
<name>A0ABQ5TI43_9BACI</name>